<dbReference type="AlphaFoldDB" id="A0A445M6L1"/>
<accession>A0A445M6L1</accession>
<comment type="caution">
    <text evidence="1">The sequence shown here is derived from an EMBL/GenBank/DDBJ whole genome shotgun (WGS) entry which is preliminary data.</text>
</comment>
<evidence type="ECO:0000313" key="2">
    <source>
        <dbReference type="Proteomes" id="UP000289340"/>
    </source>
</evidence>
<protein>
    <submittedName>
        <fullName evidence="1">Uncharacterized protein</fullName>
    </submittedName>
</protein>
<keyword evidence="2" id="KW-1185">Reference proteome</keyword>
<sequence length="51" mass="5724">MQVGELSRPEDHCLESISVEGRPMNFPAAFLSTVVRRITIFSSLSILFKVN</sequence>
<dbReference type="Proteomes" id="UP000289340">
    <property type="component" value="Chromosome 1"/>
</dbReference>
<dbReference type="EMBL" id="QZWG01000001">
    <property type="protein sequence ID" value="RZC31178.1"/>
    <property type="molecule type" value="Genomic_DNA"/>
</dbReference>
<reference evidence="1 2" key="1">
    <citation type="submission" date="2018-09" db="EMBL/GenBank/DDBJ databases">
        <title>A high-quality reference genome of wild soybean provides a powerful tool to mine soybean genomes.</title>
        <authorList>
            <person name="Xie M."/>
            <person name="Chung C.Y.L."/>
            <person name="Li M.-W."/>
            <person name="Wong F.-L."/>
            <person name="Chan T.-F."/>
            <person name="Lam H.-M."/>
        </authorList>
    </citation>
    <scope>NUCLEOTIDE SEQUENCE [LARGE SCALE GENOMIC DNA]</scope>
    <source>
        <strain evidence="2">cv. W05</strain>
        <tissue evidence="1">Hypocotyl of etiolated seedlings</tissue>
    </source>
</reference>
<gene>
    <name evidence="1" type="ORF">D0Y65_002247</name>
</gene>
<evidence type="ECO:0000313" key="1">
    <source>
        <dbReference type="EMBL" id="RZC31178.1"/>
    </source>
</evidence>
<proteinExistence type="predicted"/>
<name>A0A445M6L1_GLYSO</name>
<organism evidence="1 2">
    <name type="scientific">Glycine soja</name>
    <name type="common">Wild soybean</name>
    <dbReference type="NCBI Taxonomy" id="3848"/>
    <lineage>
        <taxon>Eukaryota</taxon>
        <taxon>Viridiplantae</taxon>
        <taxon>Streptophyta</taxon>
        <taxon>Embryophyta</taxon>
        <taxon>Tracheophyta</taxon>
        <taxon>Spermatophyta</taxon>
        <taxon>Magnoliopsida</taxon>
        <taxon>eudicotyledons</taxon>
        <taxon>Gunneridae</taxon>
        <taxon>Pentapetalae</taxon>
        <taxon>rosids</taxon>
        <taxon>fabids</taxon>
        <taxon>Fabales</taxon>
        <taxon>Fabaceae</taxon>
        <taxon>Papilionoideae</taxon>
        <taxon>50 kb inversion clade</taxon>
        <taxon>NPAAA clade</taxon>
        <taxon>indigoferoid/millettioid clade</taxon>
        <taxon>Phaseoleae</taxon>
        <taxon>Glycine</taxon>
        <taxon>Glycine subgen. Soja</taxon>
    </lineage>
</organism>